<dbReference type="CDD" id="cd07814">
    <property type="entry name" value="SRPBCC_CalC_Aha1-like"/>
    <property type="match status" value="1"/>
</dbReference>
<dbReference type="InterPro" id="IPR023393">
    <property type="entry name" value="START-like_dom_sf"/>
</dbReference>
<proteinExistence type="inferred from homology"/>
<dbReference type="Gene3D" id="3.30.530.20">
    <property type="match status" value="1"/>
</dbReference>
<protein>
    <recommendedName>
        <fullName evidence="2">Activator of Hsp90 ATPase homologue 1/2-like C-terminal domain-containing protein</fullName>
    </recommendedName>
</protein>
<evidence type="ECO:0000313" key="3">
    <source>
        <dbReference type="EMBL" id="EKE30070.1"/>
    </source>
</evidence>
<dbReference type="InterPro" id="IPR013538">
    <property type="entry name" value="ASHA1/2-like_C"/>
</dbReference>
<dbReference type="AlphaFoldDB" id="K2H2H9"/>
<dbReference type="Pfam" id="PF08327">
    <property type="entry name" value="AHSA1"/>
    <property type="match status" value="1"/>
</dbReference>
<dbReference type="SUPFAM" id="SSF55961">
    <property type="entry name" value="Bet v1-like"/>
    <property type="match status" value="1"/>
</dbReference>
<comment type="similarity">
    <text evidence="1">Belongs to the AHA1 family.</text>
</comment>
<feature type="domain" description="Activator of Hsp90 ATPase homologue 1/2-like C-terminal" evidence="2">
    <location>
        <begin position="12"/>
        <end position="154"/>
    </location>
</feature>
<dbReference type="EMBL" id="AMFJ01000050">
    <property type="protein sequence ID" value="EKE30070.1"/>
    <property type="molecule type" value="Genomic_DNA"/>
</dbReference>
<organism evidence="3">
    <name type="scientific">uncultured bacterium</name>
    <name type="common">gcode 4</name>
    <dbReference type="NCBI Taxonomy" id="1234023"/>
    <lineage>
        <taxon>Bacteria</taxon>
        <taxon>environmental samples</taxon>
    </lineage>
</organism>
<reference evidence="3" key="1">
    <citation type="journal article" date="2012" name="Science">
        <title>Fermentation, hydrogen, and sulfur metabolism in multiple uncultivated bacterial phyla.</title>
        <authorList>
            <person name="Wrighton K.C."/>
            <person name="Thomas B.C."/>
            <person name="Sharon I."/>
            <person name="Miller C.S."/>
            <person name="Castelle C.J."/>
            <person name="VerBerkmoes N.C."/>
            <person name="Wilkins M.J."/>
            <person name="Hettich R.L."/>
            <person name="Lipton M.S."/>
            <person name="Williams K.H."/>
            <person name="Long P.E."/>
            <person name="Banfield J.F."/>
        </authorList>
    </citation>
    <scope>NUCLEOTIDE SEQUENCE [LARGE SCALE GENOMIC DNA]</scope>
</reference>
<comment type="caution">
    <text evidence="3">The sequence shown here is derived from an EMBL/GenBank/DDBJ whole genome shotgun (WGS) entry which is preliminary data.</text>
</comment>
<sequence length="155" mass="18954">MWNEFSIVRDFNAPRKSVWQAWTNPLNVKKWWWPESYTAPYISMDVQVWWRFLYCMRSPEWVDYWSTGTYNEIIDNEKLVYEDAFADEKWNIVSATYYDMPDDYPAETIITVRLRDNWDDKTQLILTHEWIPDSMHDNTILSWNSSFDKLERSLK</sequence>
<evidence type="ECO:0000259" key="2">
    <source>
        <dbReference type="Pfam" id="PF08327"/>
    </source>
</evidence>
<accession>K2H2H9</accession>
<gene>
    <name evidence="3" type="ORF">ACD_2C00050G0015</name>
</gene>
<evidence type="ECO:0000256" key="1">
    <source>
        <dbReference type="ARBA" id="ARBA00006817"/>
    </source>
</evidence>
<name>K2H2H9_9BACT</name>